<evidence type="ECO:0000259" key="18">
    <source>
        <dbReference type="PROSITE" id="PS51918"/>
    </source>
</evidence>
<dbReference type="Pfam" id="PF04055">
    <property type="entry name" value="Radical_SAM"/>
    <property type="match status" value="1"/>
</dbReference>
<evidence type="ECO:0000256" key="5">
    <source>
        <dbReference type="ARBA" id="ARBA00022485"/>
    </source>
</evidence>
<evidence type="ECO:0000256" key="13">
    <source>
        <dbReference type="ARBA" id="ARBA00024295"/>
    </source>
</evidence>
<dbReference type="PROSITE" id="PS51918">
    <property type="entry name" value="RADICAL_SAM"/>
    <property type="match status" value="1"/>
</dbReference>
<evidence type="ECO:0000256" key="1">
    <source>
        <dbReference type="ARBA" id="ARBA00004496"/>
    </source>
</evidence>
<keyword evidence="6 15" id="KW-0963">Cytoplasm</keyword>
<comment type="function">
    <text evidence="13">Involved in the heme biosynthesis. Catalyzes the anaerobic oxidative decarboxylation of propionate groups of rings A and B of coproporphyrinogen III to yield the vinyl groups in protoporphyrinogen IX.</text>
</comment>
<dbReference type="SFLD" id="SFLDG01065">
    <property type="entry name" value="anaerobic_coproporphyrinogen-I"/>
    <property type="match status" value="1"/>
</dbReference>
<feature type="binding site" evidence="16">
    <location>
        <position position="110"/>
    </location>
    <ligand>
        <name>S-adenosyl-L-methionine</name>
        <dbReference type="ChEBI" id="CHEBI:59789"/>
        <label>1</label>
    </ligand>
</feature>
<dbReference type="OrthoDB" id="9808022at2"/>
<dbReference type="FunFam" id="3.80.30.20:FF:000012">
    <property type="entry name" value="Coproporphyrinogen-III oxidase"/>
    <property type="match status" value="1"/>
</dbReference>
<evidence type="ECO:0000256" key="11">
    <source>
        <dbReference type="ARBA" id="ARBA00023014"/>
    </source>
</evidence>
<evidence type="ECO:0000256" key="15">
    <source>
        <dbReference type="PIRNR" id="PIRNR000167"/>
    </source>
</evidence>
<accession>A0A5C6XDW9</accession>
<proteinExistence type="inferred from homology"/>
<dbReference type="PIRSF" id="PIRSF000167">
    <property type="entry name" value="HemN"/>
    <property type="match status" value="1"/>
</dbReference>
<dbReference type="SMART" id="SM00729">
    <property type="entry name" value="Elp3"/>
    <property type="match status" value="1"/>
</dbReference>
<feature type="binding site" evidence="16">
    <location>
        <position position="170"/>
    </location>
    <ligand>
        <name>S-adenosyl-L-methionine</name>
        <dbReference type="ChEBI" id="CHEBI:59789"/>
        <label>2</label>
    </ligand>
</feature>
<feature type="binding site" evidence="17">
    <location>
        <position position="59"/>
    </location>
    <ligand>
        <name>[4Fe-4S] cluster</name>
        <dbReference type="ChEBI" id="CHEBI:49883"/>
        <note>4Fe-4S-S-AdoMet</note>
    </ligand>
</feature>
<feature type="binding site" evidence="16">
    <location>
        <position position="207"/>
    </location>
    <ligand>
        <name>S-adenosyl-L-methionine</name>
        <dbReference type="ChEBI" id="CHEBI:59789"/>
        <label>2</label>
    </ligand>
</feature>
<feature type="binding site" evidence="16">
    <location>
        <begin position="65"/>
        <end position="67"/>
    </location>
    <ligand>
        <name>S-adenosyl-L-methionine</name>
        <dbReference type="ChEBI" id="CHEBI:59789"/>
        <label>2</label>
    </ligand>
</feature>
<reference evidence="19 20" key="1">
    <citation type="submission" date="2019-08" db="EMBL/GenBank/DDBJ databases">
        <title>Bradymonadales sp. TMQ2.</title>
        <authorList>
            <person name="Liang Q."/>
        </authorList>
    </citation>
    <scope>NUCLEOTIDE SEQUENCE [LARGE SCALE GENOMIC DNA]</scope>
    <source>
        <strain evidence="19 20">TMQ2</strain>
    </source>
</reference>
<dbReference type="InterPro" id="IPR010723">
    <property type="entry name" value="HemN_C"/>
</dbReference>
<dbReference type="EMBL" id="VOSL01000020">
    <property type="protein sequence ID" value="TXD41294.1"/>
    <property type="molecule type" value="Genomic_DNA"/>
</dbReference>
<feature type="binding site" evidence="16">
    <location>
        <position position="327"/>
    </location>
    <ligand>
        <name>S-adenosyl-L-methionine</name>
        <dbReference type="ChEBI" id="CHEBI:59789"/>
        <label>1</label>
    </ligand>
</feature>
<dbReference type="InterPro" id="IPR013785">
    <property type="entry name" value="Aldolase_TIM"/>
</dbReference>
<evidence type="ECO:0000256" key="10">
    <source>
        <dbReference type="ARBA" id="ARBA00023004"/>
    </source>
</evidence>
<dbReference type="InterPro" id="IPR007197">
    <property type="entry name" value="rSAM"/>
</dbReference>
<evidence type="ECO:0000256" key="17">
    <source>
        <dbReference type="PIRSR" id="PIRSR000167-2"/>
    </source>
</evidence>
<dbReference type="GO" id="GO:0051989">
    <property type="term" value="F:coproporphyrinogen dehydrogenase activity"/>
    <property type="evidence" value="ECO:0007669"/>
    <property type="project" value="UniProtKB-EC"/>
</dbReference>
<comment type="pathway">
    <text evidence="2 15">Porphyrin-containing compound metabolism; protoporphyrin-IX biosynthesis; protoporphyrinogen-IX from coproporphyrinogen-III (AdoMet route): step 1/1.</text>
</comment>
<dbReference type="SUPFAM" id="SSF102114">
    <property type="entry name" value="Radical SAM enzymes"/>
    <property type="match status" value="1"/>
</dbReference>
<feature type="domain" description="Radical SAM core" evidence="18">
    <location>
        <begin position="44"/>
        <end position="278"/>
    </location>
</feature>
<dbReference type="SFLD" id="SFLDS00029">
    <property type="entry name" value="Radical_SAM"/>
    <property type="match status" value="1"/>
</dbReference>
<keyword evidence="7 15" id="KW-0949">S-adenosyl-L-methionine</keyword>
<evidence type="ECO:0000256" key="12">
    <source>
        <dbReference type="ARBA" id="ARBA00023244"/>
    </source>
</evidence>
<keyword evidence="10 15" id="KW-0408">Iron</keyword>
<dbReference type="InterPro" id="IPR058240">
    <property type="entry name" value="rSAM_sf"/>
</dbReference>
<feature type="binding site" evidence="16">
    <location>
        <begin position="111"/>
        <end position="112"/>
    </location>
    <ligand>
        <name>S-adenosyl-L-methionine</name>
        <dbReference type="ChEBI" id="CHEBI:59789"/>
        <label>2</label>
    </ligand>
</feature>
<feature type="binding site" evidence="16">
    <location>
        <position position="53"/>
    </location>
    <ligand>
        <name>S-adenosyl-L-methionine</name>
        <dbReference type="ChEBI" id="CHEBI:59789"/>
        <label>1</label>
    </ligand>
</feature>
<comment type="cofactor">
    <cofactor evidence="15 17">
        <name>[4Fe-4S] cluster</name>
        <dbReference type="ChEBI" id="CHEBI:49883"/>
    </cofactor>
    <text evidence="15 17">Binds 1 [4Fe-4S] cluster. The cluster is coordinated with 3 cysteines and an exchangeable S-adenosyl-L-methionine.</text>
</comment>
<feature type="binding site" evidence="17">
    <location>
        <position position="63"/>
    </location>
    <ligand>
        <name>[4Fe-4S] cluster</name>
        <dbReference type="ChEBI" id="CHEBI:49883"/>
        <note>4Fe-4S-S-AdoMet</note>
    </ligand>
</feature>
<evidence type="ECO:0000256" key="3">
    <source>
        <dbReference type="ARBA" id="ARBA00005493"/>
    </source>
</evidence>
<feature type="binding site" evidence="16">
    <location>
        <position position="241"/>
    </location>
    <ligand>
        <name>S-adenosyl-L-methionine</name>
        <dbReference type="ChEBI" id="CHEBI:59789"/>
        <label>2</label>
    </ligand>
</feature>
<comment type="catalytic activity">
    <reaction evidence="14 15">
        <text>coproporphyrinogen III + 2 S-adenosyl-L-methionine = protoporphyrinogen IX + 2 5'-deoxyadenosine + 2 L-methionine + 2 CO2</text>
        <dbReference type="Rhea" id="RHEA:15425"/>
        <dbReference type="ChEBI" id="CHEBI:16526"/>
        <dbReference type="ChEBI" id="CHEBI:17319"/>
        <dbReference type="ChEBI" id="CHEBI:57307"/>
        <dbReference type="ChEBI" id="CHEBI:57309"/>
        <dbReference type="ChEBI" id="CHEBI:57844"/>
        <dbReference type="ChEBI" id="CHEBI:59789"/>
        <dbReference type="EC" id="1.3.98.3"/>
    </reaction>
</comment>
<evidence type="ECO:0000256" key="14">
    <source>
        <dbReference type="ARBA" id="ARBA00048321"/>
    </source>
</evidence>
<evidence type="ECO:0000256" key="2">
    <source>
        <dbReference type="ARBA" id="ARBA00004785"/>
    </source>
</evidence>
<dbReference type="Pfam" id="PF06969">
    <property type="entry name" value="HemN_C"/>
    <property type="match status" value="1"/>
</dbReference>
<evidence type="ECO:0000313" key="19">
    <source>
        <dbReference type="EMBL" id="TXD41294.1"/>
    </source>
</evidence>
<feature type="binding site" evidence="17">
    <location>
        <position position="66"/>
    </location>
    <ligand>
        <name>[4Fe-4S] cluster</name>
        <dbReference type="ChEBI" id="CHEBI:49883"/>
        <note>4Fe-4S-S-AdoMet</note>
    </ligand>
</feature>
<dbReference type="GO" id="GO:0005737">
    <property type="term" value="C:cytoplasm"/>
    <property type="evidence" value="ECO:0007669"/>
    <property type="project" value="UniProtKB-SubCell"/>
</dbReference>
<dbReference type="InterPro" id="IPR034505">
    <property type="entry name" value="Coproporphyrinogen-III_oxidase"/>
</dbReference>
<evidence type="ECO:0000256" key="8">
    <source>
        <dbReference type="ARBA" id="ARBA00022723"/>
    </source>
</evidence>
<dbReference type="InterPro" id="IPR006638">
    <property type="entry name" value="Elp3/MiaA/NifB-like_rSAM"/>
</dbReference>
<dbReference type="FunFam" id="1.10.10.920:FF:000001">
    <property type="entry name" value="Coproporphyrinogen-III oxidase"/>
    <property type="match status" value="1"/>
</dbReference>
<dbReference type="PANTHER" id="PTHR13932">
    <property type="entry name" value="COPROPORPHYRINIGEN III OXIDASE"/>
    <property type="match status" value="1"/>
</dbReference>
<dbReference type="Gene3D" id="1.10.10.920">
    <property type="match status" value="1"/>
</dbReference>
<dbReference type="AlphaFoldDB" id="A0A5C6XDW9"/>
<comment type="subunit">
    <text evidence="4">Monomer.</text>
</comment>
<dbReference type="GO" id="GO:0006782">
    <property type="term" value="P:protoporphyrinogen IX biosynthetic process"/>
    <property type="evidence" value="ECO:0007669"/>
    <property type="project" value="UniProtKB-UniPathway"/>
</dbReference>
<dbReference type="Gene3D" id="3.20.20.70">
    <property type="entry name" value="Aldolase class I"/>
    <property type="match status" value="1"/>
</dbReference>
<dbReference type="GO" id="GO:0004109">
    <property type="term" value="F:coproporphyrinogen oxidase activity"/>
    <property type="evidence" value="ECO:0007669"/>
    <property type="project" value="InterPro"/>
</dbReference>
<name>A0A5C6XDW9_9DELT</name>
<dbReference type="EC" id="1.3.98.3" evidence="15"/>
<feature type="binding site" evidence="16">
    <location>
        <position position="143"/>
    </location>
    <ligand>
        <name>S-adenosyl-L-methionine</name>
        <dbReference type="ChEBI" id="CHEBI:59789"/>
        <label>1</label>
    </ligand>
</feature>
<feature type="binding site" evidence="16">
    <location>
        <position position="182"/>
    </location>
    <ligand>
        <name>S-adenosyl-L-methionine</name>
        <dbReference type="ChEBI" id="CHEBI:59789"/>
        <label>2</label>
    </ligand>
</feature>
<dbReference type="CDD" id="cd01335">
    <property type="entry name" value="Radical_SAM"/>
    <property type="match status" value="1"/>
</dbReference>
<keyword evidence="12 15" id="KW-0627">Porphyrin biosynthesis</keyword>
<evidence type="ECO:0000256" key="7">
    <source>
        <dbReference type="ARBA" id="ARBA00022691"/>
    </source>
</evidence>
<dbReference type="GO" id="GO:0046872">
    <property type="term" value="F:metal ion binding"/>
    <property type="evidence" value="ECO:0007669"/>
    <property type="project" value="UniProtKB-KW"/>
</dbReference>
<keyword evidence="11 15" id="KW-0411">Iron-sulfur</keyword>
<keyword evidence="9 15" id="KW-0560">Oxidoreductase</keyword>
<evidence type="ECO:0000256" key="16">
    <source>
        <dbReference type="PIRSR" id="PIRSR000167-1"/>
    </source>
</evidence>
<gene>
    <name evidence="19" type="primary">hemN</name>
    <name evidence="19" type="ORF">FRC96_04680</name>
</gene>
<evidence type="ECO:0000256" key="4">
    <source>
        <dbReference type="ARBA" id="ARBA00011245"/>
    </source>
</evidence>
<dbReference type="Proteomes" id="UP000321046">
    <property type="component" value="Unassembled WGS sequence"/>
</dbReference>
<evidence type="ECO:0000256" key="6">
    <source>
        <dbReference type="ARBA" id="ARBA00022490"/>
    </source>
</evidence>
<keyword evidence="8 15" id="KW-0479">Metal-binding</keyword>
<comment type="subcellular location">
    <subcellularLocation>
        <location evidence="1 15">Cytoplasm</location>
    </subcellularLocation>
</comment>
<dbReference type="InterPro" id="IPR004558">
    <property type="entry name" value="Coprogen_oxidase_HemN"/>
</dbReference>
<dbReference type="NCBIfam" id="TIGR00538">
    <property type="entry name" value="hemN"/>
    <property type="match status" value="1"/>
</dbReference>
<comment type="similarity">
    <text evidence="3 15">Belongs to the anaerobic coproporphyrinogen-III oxidase family.</text>
</comment>
<dbReference type="PANTHER" id="PTHR13932:SF6">
    <property type="entry name" value="OXYGEN-INDEPENDENT COPROPORPHYRINOGEN III OXIDASE"/>
    <property type="match status" value="1"/>
</dbReference>
<keyword evidence="5 15" id="KW-0004">4Fe-4S</keyword>
<dbReference type="UniPathway" id="UPA00251">
    <property type="reaction ID" value="UER00323"/>
</dbReference>
<comment type="caution">
    <text evidence="19">The sequence shown here is derived from an EMBL/GenBank/DDBJ whole genome shotgun (WGS) entry which is preliminary data.</text>
</comment>
<dbReference type="GO" id="GO:0051539">
    <property type="term" value="F:4 iron, 4 sulfur cluster binding"/>
    <property type="evidence" value="ECO:0007669"/>
    <property type="project" value="UniProtKB-KW"/>
</dbReference>
<organism evidence="19 20">
    <name type="scientific">Lujinxingia vulgaris</name>
    <dbReference type="NCBI Taxonomy" id="2600176"/>
    <lineage>
        <taxon>Bacteria</taxon>
        <taxon>Deltaproteobacteria</taxon>
        <taxon>Bradymonadales</taxon>
        <taxon>Lujinxingiaceae</taxon>
        <taxon>Lujinxingia</taxon>
    </lineage>
</organism>
<sequence>MYVDLPLIRKYDVPGPRYTSYPTAPHFRDDVPPEQVHQAIRDNNTRARPLSLYFHIPFCQTLCWYCGCTTVIGKDSSQTEPYLAALDEEMRRKSAWIHPDRKVVQIHFGGGTPTYLTSEQIRWLGERIRTHFTLADNAEVAVEVDPRRLTLEQVQALKEAGFNRASLGVQDNNAKVQKAINRIQPFEMTERVVGWLRDAGFTSINVDLIYGLPYQTTETFDQTLSEVLSLQPDRFAIYTYAHVPWIKPAQKLLERHTLPGPEEKLAMQKRIIERLSSEGYRYIGMDHYARLDDELARAWQAGTLRRNFQGYSTLAGVDIYGFGMSSISQIDGLYLQNPKELLDYLERVYQEDFPIHRAYLLSDDDRIRRAWIMALMCQARVDFQNASRELGVDVATYFQNELQELAPMADDGLVELDAQGLTVTERGRLLLRNICMPFDAHLSAGARQYSRTI</sequence>
<evidence type="ECO:0000313" key="20">
    <source>
        <dbReference type="Proteomes" id="UP000321046"/>
    </source>
</evidence>
<evidence type="ECO:0000256" key="9">
    <source>
        <dbReference type="ARBA" id="ARBA00023002"/>
    </source>
</evidence>
<protein>
    <recommendedName>
        <fullName evidence="15">Coproporphyrinogen-III oxidase</fullName>
        <ecNumber evidence="15">1.3.98.3</ecNumber>
    </recommendedName>
</protein>